<feature type="transmembrane region" description="Helical" evidence="10">
    <location>
        <begin position="95"/>
        <end position="114"/>
    </location>
</feature>
<proteinExistence type="inferred from homology"/>
<keyword evidence="9" id="KW-0594">Phospholipid biosynthesis</keyword>
<dbReference type="AlphaFoldDB" id="A0A1N7K8A8"/>
<evidence type="ECO:0000256" key="4">
    <source>
        <dbReference type="ARBA" id="ARBA00008655"/>
    </source>
</evidence>
<dbReference type="SMART" id="SM00563">
    <property type="entry name" value="PlsC"/>
    <property type="match status" value="1"/>
</dbReference>
<keyword evidence="7 9" id="KW-0808">Transferase</keyword>
<dbReference type="OrthoDB" id="5290997at2"/>
<comment type="pathway">
    <text evidence="2">Phospholipid metabolism; CDP-diacylglycerol biosynthesis; CDP-diacylglycerol from sn-glycerol 3-phosphate: step 2/3.</text>
</comment>
<evidence type="ECO:0000256" key="9">
    <source>
        <dbReference type="RuleBase" id="RU361267"/>
    </source>
</evidence>
<feature type="domain" description="Phospholipid/glycerol acyltransferase" evidence="11">
    <location>
        <begin position="65"/>
        <end position="180"/>
    </location>
</feature>
<evidence type="ECO:0000256" key="1">
    <source>
        <dbReference type="ARBA" id="ARBA00001141"/>
    </source>
</evidence>
<evidence type="ECO:0000256" key="10">
    <source>
        <dbReference type="SAM" id="Phobius"/>
    </source>
</evidence>
<dbReference type="GO" id="GO:0016024">
    <property type="term" value="P:CDP-diacylglycerol biosynthetic process"/>
    <property type="evidence" value="ECO:0007669"/>
    <property type="project" value="UniProtKB-UniPathway"/>
</dbReference>
<dbReference type="PANTHER" id="PTHR10434">
    <property type="entry name" value="1-ACYL-SN-GLYCEROL-3-PHOSPHATE ACYLTRANSFERASE"/>
    <property type="match status" value="1"/>
</dbReference>
<sequence length="241" mass="26881">MLAAFRIVFLALYFPIVCLLGLLICIIRPFNRNNSRIIAIIFSWARFVMNVRVDVRNRPSDSIQGIYVANHQSTLDMYMYGESLPDDMAILGKHSLMYIPLFGVLFWLAGNIFINRGDRSKARGAMEEAATIVREKGCSVYMFPEGTRSNGRGLLPFKSGAFILAIEAGLPIVPVCASSTHKNIDLKRWRAGECRLEQLPAISTEGLTRDDAKRLADEVQALMAAQIDQMDADIAQGHQTL</sequence>
<dbReference type="CDD" id="cd07989">
    <property type="entry name" value="LPLAT_AGPAT-like"/>
    <property type="match status" value="1"/>
</dbReference>
<comment type="pathway">
    <text evidence="3">Lipid metabolism.</text>
</comment>
<keyword evidence="10" id="KW-0472">Membrane</keyword>
<comment type="domain">
    <text evidence="9">The HXXXXD motif is essential for acyltransferase activity and may constitute the binding site for the phosphate moiety of the glycerol-3-phosphate.</text>
</comment>
<dbReference type="EMBL" id="FTOH01000002">
    <property type="protein sequence ID" value="SIS57816.1"/>
    <property type="molecule type" value="Genomic_DNA"/>
</dbReference>
<evidence type="ECO:0000256" key="3">
    <source>
        <dbReference type="ARBA" id="ARBA00005189"/>
    </source>
</evidence>
<keyword evidence="8 9" id="KW-0012">Acyltransferase</keyword>
<evidence type="ECO:0000256" key="5">
    <source>
        <dbReference type="ARBA" id="ARBA00013211"/>
    </source>
</evidence>
<comment type="similarity">
    <text evidence="4 9">Belongs to the 1-acyl-sn-glycerol-3-phosphate acyltransferase family.</text>
</comment>
<dbReference type="EC" id="2.3.1.51" evidence="5 9"/>
<keyword evidence="10" id="KW-1133">Transmembrane helix</keyword>
<evidence type="ECO:0000259" key="11">
    <source>
        <dbReference type="SMART" id="SM00563"/>
    </source>
</evidence>
<feature type="transmembrane region" description="Helical" evidence="10">
    <location>
        <begin position="6"/>
        <end position="25"/>
    </location>
</feature>
<dbReference type="GO" id="GO:0003841">
    <property type="term" value="F:1-acylglycerol-3-phosphate O-acyltransferase activity"/>
    <property type="evidence" value="ECO:0007669"/>
    <property type="project" value="UniProtKB-UniRule"/>
</dbReference>
<evidence type="ECO:0000256" key="7">
    <source>
        <dbReference type="ARBA" id="ARBA00022679"/>
    </source>
</evidence>
<keyword evidence="9" id="KW-0443">Lipid metabolism</keyword>
<reference evidence="13" key="1">
    <citation type="submission" date="2017-01" db="EMBL/GenBank/DDBJ databases">
        <authorList>
            <person name="Varghese N."/>
            <person name="Submissions S."/>
        </authorList>
    </citation>
    <scope>NUCLEOTIDE SEQUENCE [LARGE SCALE GENOMIC DNA]</scope>
    <source>
        <strain evidence="13">DSM 24913</strain>
    </source>
</reference>
<keyword evidence="9" id="KW-1208">Phospholipid metabolism</keyword>
<name>A0A1N7K8A8_9GAMM</name>
<dbReference type="UniPathway" id="UPA00557">
    <property type="reaction ID" value="UER00613"/>
</dbReference>
<keyword evidence="10" id="KW-0812">Transmembrane</keyword>
<dbReference type="SUPFAM" id="SSF69593">
    <property type="entry name" value="Glycerol-3-phosphate (1)-acyltransferase"/>
    <property type="match status" value="1"/>
</dbReference>
<organism evidence="12 13">
    <name type="scientific">Thalassolituus maritimus</name>
    <dbReference type="NCBI Taxonomy" id="484498"/>
    <lineage>
        <taxon>Bacteria</taxon>
        <taxon>Pseudomonadati</taxon>
        <taxon>Pseudomonadota</taxon>
        <taxon>Gammaproteobacteria</taxon>
        <taxon>Oceanospirillales</taxon>
        <taxon>Oceanospirillaceae</taxon>
        <taxon>Thalassolituus</taxon>
    </lineage>
</organism>
<gene>
    <name evidence="12" type="ORF">SAMN05421686_102371</name>
</gene>
<dbReference type="Pfam" id="PF01553">
    <property type="entry name" value="Acyltransferase"/>
    <property type="match status" value="1"/>
</dbReference>
<keyword evidence="9" id="KW-0444">Lipid biosynthesis</keyword>
<comment type="catalytic activity">
    <reaction evidence="1 9">
        <text>a 1-acyl-sn-glycero-3-phosphate + an acyl-CoA = a 1,2-diacyl-sn-glycero-3-phosphate + CoA</text>
        <dbReference type="Rhea" id="RHEA:19709"/>
        <dbReference type="ChEBI" id="CHEBI:57287"/>
        <dbReference type="ChEBI" id="CHEBI:57970"/>
        <dbReference type="ChEBI" id="CHEBI:58342"/>
        <dbReference type="ChEBI" id="CHEBI:58608"/>
        <dbReference type="EC" id="2.3.1.51"/>
    </reaction>
</comment>
<dbReference type="PANTHER" id="PTHR10434:SF11">
    <property type="entry name" value="1-ACYL-SN-GLYCEROL-3-PHOSPHATE ACYLTRANSFERASE"/>
    <property type="match status" value="1"/>
</dbReference>
<dbReference type="NCBIfam" id="TIGR00530">
    <property type="entry name" value="AGP_acyltrn"/>
    <property type="match status" value="1"/>
</dbReference>
<evidence type="ECO:0000256" key="8">
    <source>
        <dbReference type="ARBA" id="ARBA00023315"/>
    </source>
</evidence>
<accession>A0A1N7K8A8</accession>
<protein>
    <recommendedName>
        <fullName evidence="6 9">1-acyl-sn-glycerol-3-phosphate acyltransferase</fullName>
        <ecNumber evidence="5 9">2.3.1.51</ecNumber>
    </recommendedName>
</protein>
<dbReference type="GO" id="GO:0006654">
    <property type="term" value="P:phosphatidic acid biosynthetic process"/>
    <property type="evidence" value="ECO:0007669"/>
    <property type="project" value="TreeGrafter"/>
</dbReference>
<evidence type="ECO:0000313" key="12">
    <source>
        <dbReference type="EMBL" id="SIS57816.1"/>
    </source>
</evidence>
<dbReference type="InterPro" id="IPR004552">
    <property type="entry name" value="AGP_acyltrans"/>
</dbReference>
<dbReference type="InterPro" id="IPR002123">
    <property type="entry name" value="Plipid/glycerol_acylTrfase"/>
</dbReference>
<evidence type="ECO:0000256" key="6">
    <source>
        <dbReference type="ARBA" id="ARBA00016139"/>
    </source>
</evidence>
<dbReference type="Proteomes" id="UP000185639">
    <property type="component" value="Unassembled WGS sequence"/>
</dbReference>
<evidence type="ECO:0000256" key="2">
    <source>
        <dbReference type="ARBA" id="ARBA00004728"/>
    </source>
</evidence>
<dbReference type="STRING" id="484498.SAMN05421686_102371"/>
<keyword evidence="13" id="KW-1185">Reference proteome</keyword>
<evidence type="ECO:0000313" key="13">
    <source>
        <dbReference type="Proteomes" id="UP000185639"/>
    </source>
</evidence>
<dbReference type="GO" id="GO:0005886">
    <property type="term" value="C:plasma membrane"/>
    <property type="evidence" value="ECO:0007669"/>
    <property type="project" value="TreeGrafter"/>
</dbReference>